<proteinExistence type="predicted"/>
<name>A0A1Y0B2H5_9LAMI</name>
<keyword evidence="1" id="KW-0812">Transmembrane</keyword>
<sequence length="68" mass="7862">MYFTQRLERLTLVQVQIFLIIVLVAVLLPWRVTRPLQHKSLDIIHLASALYDSASVKRMSSINKKKLG</sequence>
<geneLocation type="mitochondrion" evidence="2"/>
<reference evidence="2" key="1">
    <citation type="submission" date="2017-03" db="EMBL/GenBank/DDBJ databases">
        <title>The mitochondrial genome of the carnivorous plant Utricularia reniformis (Lentibulariaceae): structure, comparative analysis and evolutionary landmarks.</title>
        <authorList>
            <person name="Silva S.R."/>
            <person name="Alvarenga D.O."/>
            <person name="Michael T.P."/>
            <person name="Miranda V.F.O."/>
            <person name="Varani A.M."/>
        </authorList>
    </citation>
    <scope>NUCLEOTIDE SEQUENCE</scope>
</reference>
<dbReference type="AlphaFoldDB" id="A0A1Y0B2H5"/>
<gene>
    <name evidence="2" type="ORF">AEK19_MT1399</name>
</gene>
<dbReference type="EMBL" id="KY774314">
    <property type="protein sequence ID" value="ART31594.1"/>
    <property type="molecule type" value="Genomic_DNA"/>
</dbReference>
<feature type="transmembrane region" description="Helical" evidence="1">
    <location>
        <begin position="12"/>
        <end position="30"/>
    </location>
</feature>
<protein>
    <submittedName>
        <fullName evidence="2">Uncharacterized protein</fullName>
    </submittedName>
</protein>
<organism evidence="2">
    <name type="scientific">Utricularia reniformis</name>
    <dbReference type="NCBI Taxonomy" id="192314"/>
    <lineage>
        <taxon>Eukaryota</taxon>
        <taxon>Viridiplantae</taxon>
        <taxon>Streptophyta</taxon>
        <taxon>Embryophyta</taxon>
        <taxon>Tracheophyta</taxon>
        <taxon>Spermatophyta</taxon>
        <taxon>Magnoliopsida</taxon>
        <taxon>eudicotyledons</taxon>
        <taxon>Gunneridae</taxon>
        <taxon>Pentapetalae</taxon>
        <taxon>asterids</taxon>
        <taxon>lamiids</taxon>
        <taxon>Lamiales</taxon>
        <taxon>Lentibulariaceae</taxon>
        <taxon>Utricularia</taxon>
    </lineage>
</organism>
<keyword evidence="1" id="KW-1133">Transmembrane helix</keyword>
<accession>A0A1Y0B2H5</accession>
<keyword evidence="2" id="KW-0496">Mitochondrion</keyword>
<evidence type="ECO:0000256" key="1">
    <source>
        <dbReference type="SAM" id="Phobius"/>
    </source>
</evidence>
<evidence type="ECO:0000313" key="2">
    <source>
        <dbReference type="EMBL" id="ART31594.1"/>
    </source>
</evidence>
<keyword evidence="1" id="KW-0472">Membrane</keyword>